<feature type="compositionally biased region" description="Low complexity" evidence="1">
    <location>
        <begin position="136"/>
        <end position="150"/>
    </location>
</feature>
<sequence length="326" mass="36697">MCILRNPTQTQVEVLKLQSINQARKCLLLWCQTAVYSTMPSTVSSALTCLLLLPCPRQRNKAVSDLVYYKADSEALSYGDQYSHGKESGNLQRNKALDDLQYISSDHLEAPHDQDDYKVREYLDRLSNHQLSNGQTPSRPITPTSRPITPNTVTTEAPELSEAGTLKRGNSNHESYRPNHHSMAKSVDQLNYPRYQTHNNHNNQPTQVHLSRSTDNILESYPRAYITPDMGPQLNGHVHQPKPQQRKISTTNNNNVNMTPPQQMRPITPASEIHSEPLRRPSYDSAFSTQPLVCDELKKAPRTPVPTVRTSVATITSTTGLLHTEL</sequence>
<keyword evidence="3" id="KW-1185">Reference proteome</keyword>
<dbReference type="Proteomes" id="UP000324222">
    <property type="component" value="Unassembled WGS sequence"/>
</dbReference>
<feature type="region of interest" description="Disordered" evidence="1">
    <location>
        <begin position="128"/>
        <end position="179"/>
    </location>
</feature>
<evidence type="ECO:0000256" key="1">
    <source>
        <dbReference type="SAM" id="MobiDB-lite"/>
    </source>
</evidence>
<name>A0A5B7ET62_PORTR</name>
<gene>
    <name evidence="2" type="ORF">E2C01_031592</name>
</gene>
<reference evidence="2 3" key="1">
    <citation type="submission" date="2019-05" db="EMBL/GenBank/DDBJ databases">
        <title>Another draft genome of Portunus trituberculatus and its Hox gene families provides insights of decapod evolution.</title>
        <authorList>
            <person name="Jeong J.-H."/>
            <person name="Song I."/>
            <person name="Kim S."/>
            <person name="Choi T."/>
            <person name="Kim D."/>
            <person name="Ryu S."/>
            <person name="Kim W."/>
        </authorList>
    </citation>
    <scope>NUCLEOTIDE SEQUENCE [LARGE SCALE GENOMIC DNA]</scope>
    <source>
        <tissue evidence="2">Muscle</tissue>
    </source>
</reference>
<feature type="region of interest" description="Disordered" evidence="1">
    <location>
        <begin position="237"/>
        <end position="268"/>
    </location>
</feature>
<evidence type="ECO:0000313" key="2">
    <source>
        <dbReference type="EMBL" id="MPC38090.1"/>
    </source>
</evidence>
<protein>
    <submittedName>
        <fullName evidence="2">Uncharacterized protein</fullName>
    </submittedName>
</protein>
<accession>A0A5B7ET62</accession>
<evidence type="ECO:0000313" key="3">
    <source>
        <dbReference type="Proteomes" id="UP000324222"/>
    </source>
</evidence>
<proteinExistence type="predicted"/>
<dbReference type="OrthoDB" id="408631at2759"/>
<comment type="caution">
    <text evidence="2">The sequence shown here is derived from an EMBL/GenBank/DDBJ whole genome shotgun (WGS) entry which is preliminary data.</text>
</comment>
<organism evidence="2 3">
    <name type="scientific">Portunus trituberculatus</name>
    <name type="common">Swimming crab</name>
    <name type="synonym">Neptunus trituberculatus</name>
    <dbReference type="NCBI Taxonomy" id="210409"/>
    <lineage>
        <taxon>Eukaryota</taxon>
        <taxon>Metazoa</taxon>
        <taxon>Ecdysozoa</taxon>
        <taxon>Arthropoda</taxon>
        <taxon>Crustacea</taxon>
        <taxon>Multicrustacea</taxon>
        <taxon>Malacostraca</taxon>
        <taxon>Eumalacostraca</taxon>
        <taxon>Eucarida</taxon>
        <taxon>Decapoda</taxon>
        <taxon>Pleocyemata</taxon>
        <taxon>Brachyura</taxon>
        <taxon>Eubrachyura</taxon>
        <taxon>Portunoidea</taxon>
        <taxon>Portunidae</taxon>
        <taxon>Portuninae</taxon>
        <taxon>Portunus</taxon>
    </lineage>
</organism>
<dbReference type="EMBL" id="VSRR010003972">
    <property type="protein sequence ID" value="MPC38090.1"/>
    <property type="molecule type" value="Genomic_DNA"/>
</dbReference>
<feature type="compositionally biased region" description="Low complexity" evidence="1">
    <location>
        <begin position="250"/>
        <end position="259"/>
    </location>
</feature>
<dbReference type="AlphaFoldDB" id="A0A5B7ET62"/>